<dbReference type="STRING" id="1650663.GCA_001486665_02216"/>
<dbReference type="AlphaFoldDB" id="A0A4R1QMB8"/>
<evidence type="ECO:0008006" key="4">
    <source>
        <dbReference type="Google" id="ProtNLM"/>
    </source>
</evidence>
<reference evidence="2 3" key="1">
    <citation type="submission" date="2019-03" db="EMBL/GenBank/DDBJ databases">
        <title>Genomic Encyclopedia of Type Strains, Phase IV (KMG-IV): sequencing the most valuable type-strain genomes for metagenomic binning, comparative biology and taxonomic classification.</title>
        <authorList>
            <person name="Goeker M."/>
        </authorList>
    </citation>
    <scope>NUCLEOTIDE SEQUENCE [LARGE SCALE GENOMIC DNA]</scope>
    <source>
        <strain evidence="2 3">DSM 100451</strain>
    </source>
</reference>
<evidence type="ECO:0000313" key="3">
    <source>
        <dbReference type="Proteomes" id="UP000295184"/>
    </source>
</evidence>
<evidence type="ECO:0000256" key="1">
    <source>
        <dbReference type="SAM" id="SignalP"/>
    </source>
</evidence>
<protein>
    <recommendedName>
        <fullName evidence="4">Pyridoxamine 5'-phosphate oxidase</fullName>
    </recommendedName>
</protein>
<dbReference type="EMBL" id="SLUM01000024">
    <property type="protein sequence ID" value="TCL54063.1"/>
    <property type="molecule type" value="Genomic_DNA"/>
</dbReference>
<dbReference type="InterPro" id="IPR012349">
    <property type="entry name" value="Split_barrel_FMN-bd"/>
</dbReference>
<evidence type="ECO:0000313" key="2">
    <source>
        <dbReference type="EMBL" id="TCL54063.1"/>
    </source>
</evidence>
<name>A0A4R1QMB8_9FIRM</name>
<dbReference type="OrthoDB" id="1854971at2"/>
<sequence length="202" mass="20440">MKKLAIALLTLTLVFNLCACGQSSSSAATTASTSASTASSEAASSEAASAPAASSEAASETAVSADAAATASATTGLYTNLDQAALLEAIGQFKGLCNVSTVNADGTPNIAIFVPGVADDSHIFFNWADNATKANVLREKTAIMSYDIADPTAEEKAGRHSGAVVKLELEEDAEVLAQLQEANESVSEASVVLKIVEVLPVG</sequence>
<dbReference type="Proteomes" id="UP000295184">
    <property type="component" value="Unassembled WGS sequence"/>
</dbReference>
<organism evidence="2 3">
    <name type="scientific">Allofournierella massiliensis</name>
    <dbReference type="NCBI Taxonomy" id="1650663"/>
    <lineage>
        <taxon>Bacteria</taxon>
        <taxon>Bacillati</taxon>
        <taxon>Bacillota</taxon>
        <taxon>Clostridia</taxon>
        <taxon>Eubacteriales</taxon>
        <taxon>Oscillospiraceae</taxon>
        <taxon>Allofournierella</taxon>
    </lineage>
</organism>
<dbReference type="SUPFAM" id="SSF50475">
    <property type="entry name" value="FMN-binding split barrel"/>
    <property type="match status" value="1"/>
</dbReference>
<keyword evidence="1" id="KW-0732">Signal</keyword>
<comment type="caution">
    <text evidence="2">The sequence shown here is derived from an EMBL/GenBank/DDBJ whole genome shotgun (WGS) entry which is preliminary data.</text>
</comment>
<proteinExistence type="predicted"/>
<dbReference type="Gene3D" id="2.30.110.10">
    <property type="entry name" value="Electron Transport, Fmn-binding Protein, Chain A"/>
    <property type="match status" value="1"/>
</dbReference>
<feature type="signal peptide" evidence="1">
    <location>
        <begin position="1"/>
        <end position="19"/>
    </location>
</feature>
<accession>A0A4R1QMB8</accession>
<gene>
    <name evidence="2" type="ORF">EDD77_12427</name>
</gene>
<dbReference type="RefSeq" id="WP_077138559.1">
    <property type="nucleotide sequence ID" value="NZ_CABKVM010000017.1"/>
</dbReference>
<feature type="chain" id="PRO_5038918083" description="Pyridoxamine 5'-phosphate oxidase" evidence="1">
    <location>
        <begin position="20"/>
        <end position="202"/>
    </location>
</feature>